<evidence type="ECO:0000256" key="1">
    <source>
        <dbReference type="SAM" id="MobiDB-lite"/>
    </source>
</evidence>
<dbReference type="Proteomes" id="UP000317909">
    <property type="component" value="Plasmid pI41_1"/>
</dbReference>
<feature type="region of interest" description="Disordered" evidence="1">
    <location>
        <begin position="127"/>
        <end position="163"/>
    </location>
</feature>
<organism evidence="2 3">
    <name type="scientific">Lacipirellula limnantheis</name>
    <dbReference type="NCBI Taxonomy" id="2528024"/>
    <lineage>
        <taxon>Bacteria</taxon>
        <taxon>Pseudomonadati</taxon>
        <taxon>Planctomycetota</taxon>
        <taxon>Planctomycetia</taxon>
        <taxon>Pirellulales</taxon>
        <taxon>Lacipirellulaceae</taxon>
        <taxon>Lacipirellula</taxon>
    </lineage>
</organism>
<feature type="region of interest" description="Disordered" evidence="1">
    <location>
        <begin position="51"/>
        <end position="81"/>
    </location>
</feature>
<reference evidence="2 3" key="1">
    <citation type="submission" date="2019-02" db="EMBL/GenBank/DDBJ databases">
        <title>Deep-cultivation of Planctomycetes and their phenomic and genomic characterization uncovers novel biology.</title>
        <authorList>
            <person name="Wiegand S."/>
            <person name="Jogler M."/>
            <person name="Boedeker C."/>
            <person name="Pinto D."/>
            <person name="Vollmers J."/>
            <person name="Rivas-Marin E."/>
            <person name="Kohn T."/>
            <person name="Peeters S.H."/>
            <person name="Heuer A."/>
            <person name="Rast P."/>
            <person name="Oberbeckmann S."/>
            <person name="Bunk B."/>
            <person name="Jeske O."/>
            <person name="Meyerdierks A."/>
            <person name="Storesund J.E."/>
            <person name="Kallscheuer N."/>
            <person name="Luecker S."/>
            <person name="Lage O.M."/>
            <person name="Pohl T."/>
            <person name="Merkel B.J."/>
            <person name="Hornburger P."/>
            <person name="Mueller R.-W."/>
            <person name="Bruemmer F."/>
            <person name="Labrenz M."/>
            <person name="Spormann A.M."/>
            <person name="Op den Camp H."/>
            <person name="Overmann J."/>
            <person name="Amann R."/>
            <person name="Jetten M.S.M."/>
            <person name="Mascher T."/>
            <person name="Medema M.H."/>
            <person name="Devos D.P."/>
            <person name="Kaster A.-K."/>
            <person name="Ovreas L."/>
            <person name="Rohde M."/>
            <person name="Galperin M.Y."/>
            <person name="Jogler C."/>
        </authorList>
    </citation>
    <scope>NUCLEOTIDE SEQUENCE [LARGE SCALE GENOMIC DNA]</scope>
    <source>
        <strain evidence="2 3">I41</strain>
        <plasmid evidence="3">pi41_1</plasmid>
    </source>
</reference>
<dbReference type="EMBL" id="CP036340">
    <property type="protein sequence ID" value="QDT76372.1"/>
    <property type="molecule type" value="Genomic_DNA"/>
</dbReference>
<accession>A0A517U6W5</accession>
<sequence>MDKPTGFQSDLAAMHDEMQQVAKMLEATRLKAPAKTVEIALGTLGVDATAAGARVTPSRPRKRLPASLPPALPQRSRDRANVTTRLSAETNELLTEAALRQKLKRVAPNTRQDIIETAVCQWLAQQGYARQRRPAEPAATTAQPSDEGIEDDAWQEAAAETSE</sequence>
<keyword evidence="3" id="KW-1185">Reference proteome</keyword>
<dbReference type="KEGG" id="llh:I41_56220"/>
<proteinExistence type="predicted"/>
<geneLocation type="plasmid" evidence="3">
    <name>pi41_1</name>
</geneLocation>
<keyword evidence="2" id="KW-0614">Plasmid</keyword>
<name>A0A517U6W5_9BACT</name>
<evidence type="ECO:0000313" key="3">
    <source>
        <dbReference type="Proteomes" id="UP000317909"/>
    </source>
</evidence>
<protein>
    <submittedName>
        <fullName evidence="2">Uncharacterized protein</fullName>
    </submittedName>
</protein>
<gene>
    <name evidence="2" type="ORF">I41_56220</name>
</gene>
<dbReference type="OrthoDB" id="284167at2"/>
<evidence type="ECO:0000313" key="2">
    <source>
        <dbReference type="EMBL" id="QDT76372.1"/>
    </source>
</evidence>
<dbReference type="RefSeq" id="WP_145436631.1">
    <property type="nucleotide sequence ID" value="NZ_CP036340.1"/>
</dbReference>
<dbReference type="AlphaFoldDB" id="A0A517U6W5"/>